<evidence type="ECO:0000313" key="10">
    <source>
        <dbReference type="Proteomes" id="UP000229241"/>
    </source>
</evidence>
<evidence type="ECO:0000256" key="6">
    <source>
        <dbReference type="ARBA" id="ARBA00048573"/>
    </source>
</evidence>
<keyword evidence="2 7" id="KW-0479">Metal-binding</keyword>
<dbReference type="GO" id="GO:0000049">
    <property type="term" value="F:tRNA binding"/>
    <property type="evidence" value="ECO:0007669"/>
    <property type="project" value="TreeGrafter"/>
</dbReference>
<keyword evidence="5 7" id="KW-0030">Aminoacyl-tRNA synthetase</keyword>
<dbReference type="Gene3D" id="3.30.930.10">
    <property type="entry name" value="Bira Bifunctional Protein, Domain 2"/>
    <property type="match status" value="1"/>
</dbReference>
<organism evidence="9 10">
    <name type="scientific">Candidatus Wolfebacteria bacterium CG18_big_fil_WC_8_21_14_2_50_39_7</name>
    <dbReference type="NCBI Taxonomy" id="1975071"/>
    <lineage>
        <taxon>Bacteria</taxon>
        <taxon>Candidatus Wolfeibacteriota</taxon>
    </lineage>
</organism>
<evidence type="ECO:0000256" key="7">
    <source>
        <dbReference type="HAMAP-Rule" id="MF_00252"/>
    </source>
</evidence>
<dbReference type="GO" id="GO:0006430">
    <property type="term" value="P:lysyl-tRNA aminoacylation"/>
    <property type="evidence" value="ECO:0007669"/>
    <property type="project" value="UniProtKB-UniRule"/>
</dbReference>
<dbReference type="EC" id="6.1.1.6" evidence="7"/>
<sequence length="457" mass="53064">MLEDIIRERQKKLKNLLKEDINPYPAKIKRTILISEALKDFNKLSSSKKQLFLTGRIKALRDQGNLIFIDLKDESGKIQAVLKADVLVGSPTLRRGKDNLNNFKILKQNLDVGDFLSVSGPLFKTQKGEKSIEVKTAEIITKSLRPLPTQWYGLKDVEERYRKRYLDLILNPEVKEKIISRSKIIETLRQDLAKEGFIEVETPMLQPLPGGALARPFITHHNALNCDFYLRVAPELYLKRLLVAGFEKIYEIGRDFRNEGIDRDHNPEFTMFELYWAYQDWEGLMKFTEKLLKKFIPGKWEKITFEAALKKYAKKDIKKLRPEEIDEIFKKEVRPKIIKPTFVTHYPKFLSPFAKPVEDNPDLTERFQLIVDGMEIVNGFSELNDPVDQRQRMEEQERKYRAGNQEASRLDEDFLEALEYGMPPAAGWGVGIDRLAALVTKSHNVKEIIAFPTLKPR</sequence>
<evidence type="ECO:0000256" key="4">
    <source>
        <dbReference type="ARBA" id="ARBA00022840"/>
    </source>
</evidence>
<dbReference type="InterPro" id="IPR004365">
    <property type="entry name" value="NA-bd_OB_tRNA"/>
</dbReference>
<dbReference type="EMBL" id="PCTX01000075">
    <property type="protein sequence ID" value="PIP91972.1"/>
    <property type="molecule type" value="Genomic_DNA"/>
</dbReference>
<dbReference type="Gene3D" id="2.40.50.140">
    <property type="entry name" value="Nucleic acid-binding proteins"/>
    <property type="match status" value="1"/>
</dbReference>
<reference evidence="9 10" key="1">
    <citation type="submission" date="2017-09" db="EMBL/GenBank/DDBJ databases">
        <title>Depth-based differentiation of microbial function through sediment-hosted aquifers and enrichment of novel symbionts in the deep terrestrial subsurface.</title>
        <authorList>
            <person name="Probst A.J."/>
            <person name="Ladd B."/>
            <person name="Jarett J.K."/>
            <person name="Geller-Mcgrath D.E."/>
            <person name="Sieber C.M."/>
            <person name="Emerson J.B."/>
            <person name="Anantharaman K."/>
            <person name="Thomas B.C."/>
            <person name="Malmstrom R."/>
            <person name="Stieglmeier M."/>
            <person name="Klingl A."/>
            <person name="Woyke T."/>
            <person name="Ryan C.M."/>
            <person name="Banfield J.F."/>
        </authorList>
    </citation>
    <scope>NUCLEOTIDE SEQUENCE [LARGE SCALE GENOMIC DNA]</scope>
    <source>
        <strain evidence="9">CG18_big_fil_WC_8_21_14_2_50_39_7</strain>
    </source>
</reference>
<comment type="catalytic activity">
    <reaction evidence="6 7">
        <text>tRNA(Lys) + L-lysine + ATP = L-lysyl-tRNA(Lys) + AMP + diphosphate</text>
        <dbReference type="Rhea" id="RHEA:20792"/>
        <dbReference type="Rhea" id="RHEA-COMP:9696"/>
        <dbReference type="Rhea" id="RHEA-COMP:9697"/>
        <dbReference type="ChEBI" id="CHEBI:30616"/>
        <dbReference type="ChEBI" id="CHEBI:32551"/>
        <dbReference type="ChEBI" id="CHEBI:33019"/>
        <dbReference type="ChEBI" id="CHEBI:78442"/>
        <dbReference type="ChEBI" id="CHEBI:78529"/>
        <dbReference type="ChEBI" id="CHEBI:456215"/>
        <dbReference type="EC" id="6.1.1.6"/>
    </reaction>
</comment>
<dbReference type="GO" id="GO:0005829">
    <property type="term" value="C:cytosol"/>
    <property type="evidence" value="ECO:0007669"/>
    <property type="project" value="TreeGrafter"/>
</dbReference>
<dbReference type="GO" id="GO:0005524">
    <property type="term" value="F:ATP binding"/>
    <property type="evidence" value="ECO:0007669"/>
    <property type="project" value="UniProtKB-UniRule"/>
</dbReference>
<dbReference type="InterPro" id="IPR018149">
    <property type="entry name" value="Lys-tRNA-synth_II_C"/>
</dbReference>
<dbReference type="Pfam" id="PF00152">
    <property type="entry name" value="tRNA-synt_2"/>
    <property type="match status" value="1"/>
</dbReference>
<keyword evidence="3 7" id="KW-0547">Nucleotide-binding</keyword>
<feature type="binding site" evidence="7">
    <location>
        <position position="375"/>
    </location>
    <ligand>
        <name>Mg(2+)</name>
        <dbReference type="ChEBI" id="CHEBI:18420"/>
        <label>2</label>
    </ligand>
</feature>
<dbReference type="PANTHER" id="PTHR42918">
    <property type="entry name" value="LYSYL-TRNA SYNTHETASE"/>
    <property type="match status" value="1"/>
</dbReference>
<comment type="caution">
    <text evidence="9">The sequence shown here is derived from an EMBL/GenBank/DDBJ whole genome shotgun (WGS) entry which is preliminary data.</text>
</comment>
<dbReference type="InterPro" id="IPR012340">
    <property type="entry name" value="NA-bd_OB-fold"/>
</dbReference>
<dbReference type="Proteomes" id="UP000229241">
    <property type="component" value="Unassembled WGS sequence"/>
</dbReference>
<evidence type="ECO:0000256" key="1">
    <source>
        <dbReference type="ARBA" id="ARBA00022598"/>
    </source>
</evidence>
<dbReference type="InterPro" id="IPR002313">
    <property type="entry name" value="Lys-tRNA-ligase_II"/>
</dbReference>
<keyword evidence="4 7" id="KW-0067">ATP-binding</keyword>
<gene>
    <name evidence="7" type="primary">lysS</name>
    <name evidence="9" type="ORF">COW77_02595</name>
</gene>
<evidence type="ECO:0000313" key="9">
    <source>
        <dbReference type="EMBL" id="PIP91972.1"/>
    </source>
</evidence>
<dbReference type="GO" id="GO:0000287">
    <property type="term" value="F:magnesium ion binding"/>
    <property type="evidence" value="ECO:0007669"/>
    <property type="project" value="UniProtKB-UniRule"/>
</dbReference>
<dbReference type="Pfam" id="PF01336">
    <property type="entry name" value="tRNA_anti-codon"/>
    <property type="match status" value="1"/>
</dbReference>
<dbReference type="InterPro" id="IPR004364">
    <property type="entry name" value="Aa-tRNA-synt_II"/>
</dbReference>
<accession>A0A2H0EC23</accession>
<keyword evidence="7" id="KW-0460">Magnesium</keyword>
<dbReference type="SUPFAM" id="SSF50249">
    <property type="entry name" value="Nucleic acid-binding proteins"/>
    <property type="match status" value="1"/>
</dbReference>
<comment type="cofactor">
    <cofactor evidence="7">
        <name>Mg(2+)</name>
        <dbReference type="ChEBI" id="CHEBI:18420"/>
    </cofactor>
    <text evidence="7">Binds 3 Mg(2+) ions per subunit.</text>
</comment>
<dbReference type="SUPFAM" id="SSF55681">
    <property type="entry name" value="Class II aaRS and biotin synthetases"/>
    <property type="match status" value="1"/>
</dbReference>
<comment type="similarity">
    <text evidence="7">Belongs to the class-II aminoacyl-tRNA synthetase family.</text>
</comment>
<dbReference type="InterPro" id="IPR044136">
    <property type="entry name" value="Lys-tRNA-ligase_II_N"/>
</dbReference>
<dbReference type="PRINTS" id="PR00982">
    <property type="entry name" value="TRNASYNTHLYS"/>
</dbReference>
<dbReference type="PROSITE" id="PS50862">
    <property type="entry name" value="AA_TRNA_LIGASE_II"/>
    <property type="match status" value="1"/>
</dbReference>
<comment type="subunit">
    <text evidence="7">Homodimer.</text>
</comment>
<dbReference type="InterPro" id="IPR045864">
    <property type="entry name" value="aa-tRNA-synth_II/BPL/LPL"/>
</dbReference>
<evidence type="ECO:0000259" key="8">
    <source>
        <dbReference type="PROSITE" id="PS50862"/>
    </source>
</evidence>
<dbReference type="GO" id="GO:0004824">
    <property type="term" value="F:lysine-tRNA ligase activity"/>
    <property type="evidence" value="ECO:0007669"/>
    <property type="project" value="UniProtKB-UniRule"/>
</dbReference>
<evidence type="ECO:0000256" key="3">
    <source>
        <dbReference type="ARBA" id="ARBA00022741"/>
    </source>
</evidence>
<keyword evidence="7" id="KW-0648">Protein biosynthesis</keyword>
<feature type="binding site" evidence="7">
    <location>
        <position position="375"/>
    </location>
    <ligand>
        <name>Mg(2+)</name>
        <dbReference type="ChEBI" id="CHEBI:18420"/>
        <label>1</label>
    </ligand>
</feature>
<keyword evidence="1 7" id="KW-0436">Ligase</keyword>
<evidence type="ECO:0000256" key="2">
    <source>
        <dbReference type="ARBA" id="ARBA00022723"/>
    </source>
</evidence>
<keyword evidence="7" id="KW-0963">Cytoplasm</keyword>
<proteinExistence type="inferred from homology"/>
<dbReference type="PANTHER" id="PTHR42918:SF15">
    <property type="entry name" value="LYSINE--TRNA LIGASE, CHLOROPLASTIC_MITOCHONDRIAL"/>
    <property type="match status" value="1"/>
</dbReference>
<comment type="subcellular location">
    <subcellularLocation>
        <location evidence="7">Cytoplasm</location>
    </subcellularLocation>
</comment>
<dbReference type="AlphaFoldDB" id="A0A2H0EC23"/>
<evidence type="ECO:0000256" key="5">
    <source>
        <dbReference type="ARBA" id="ARBA00023146"/>
    </source>
</evidence>
<comment type="caution">
    <text evidence="7">Lacks conserved residue(s) required for the propagation of feature annotation.</text>
</comment>
<feature type="domain" description="Aminoacyl-transfer RNA synthetases class-II family profile" evidence="8">
    <location>
        <begin position="181"/>
        <end position="456"/>
    </location>
</feature>
<protein>
    <recommendedName>
        <fullName evidence="7">Lysine--tRNA ligase</fullName>
        <ecNumber evidence="7">6.1.1.6</ecNumber>
    </recommendedName>
    <alternativeName>
        <fullName evidence="7">Lysyl-tRNA synthetase</fullName>
        <shortName evidence="7">LysRS</shortName>
    </alternativeName>
</protein>
<dbReference type="InterPro" id="IPR006195">
    <property type="entry name" value="aa-tRNA-synth_II"/>
</dbReference>
<dbReference type="CDD" id="cd04322">
    <property type="entry name" value="LysRS_N"/>
    <property type="match status" value="1"/>
</dbReference>
<dbReference type="HAMAP" id="MF_00252">
    <property type="entry name" value="Lys_tRNA_synth_class2"/>
    <property type="match status" value="1"/>
</dbReference>
<name>A0A2H0EC23_9BACT</name>